<protein>
    <submittedName>
        <fullName evidence="5">M56 family metallopeptidase</fullName>
    </submittedName>
</protein>
<evidence type="ECO:0000313" key="6">
    <source>
        <dbReference type="Proteomes" id="UP000317169"/>
    </source>
</evidence>
<dbReference type="GO" id="GO:0055085">
    <property type="term" value="P:transmembrane transport"/>
    <property type="evidence" value="ECO:0007669"/>
    <property type="project" value="InterPro"/>
</dbReference>
<gene>
    <name evidence="5" type="ORF">FKR84_11415</name>
</gene>
<feature type="transmembrane region" description="Helical" evidence="2">
    <location>
        <begin position="34"/>
        <end position="54"/>
    </location>
</feature>
<evidence type="ECO:0000256" key="1">
    <source>
        <dbReference type="SAM" id="MobiDB-lite"/>
    </source>
</evidence>
<organism evidence="5 6">
    <name type="scientific">Haloflavibacter putidus</name>
    <dbReference type="NCBI Taxonomy" id="2576776"/>
    <lineage>
        <taxon>Bacteria</taxon>
        <taxon>Pseudomonadati</taxon>
        <taxon>Bacteroidota</taxon>
        <taxon>Flavobacteriia</taxon>
        <taxon>Flavobacteriales</taxon>
        <taxon>Flavobacteriaceae</taxon>
        <taxon>Haloflavibacter</taxon>
    </lineage>
</organism>
<feature type="domain" description="TonB C-terminal" evidence="3">
    <location>
        <begin position="443"/>
        <end position="504"/>
    </location>
</feature>
<evidence type="ECO:0000259" key="4">
    <source>
        <dbReference type="Pfam" id="PF05569"/>
    </source>
</evidence>
<proteinExistence type="predicted"/>
<reference evidence="5 6" key="1">
    <citation type="submission" date="2019-06" db="EMBL/GenBank/DDBJ databases">
        <title>Flavibacter putida gen. nov., sp. nov., a novel marine bacterium of the family Flavobacteriaceae isolated from coastal seawater.</title>
        <authorList>
            <person name="Feng X."/>
        </authorList>
    </citation>
    <scope>NUCLEOTIDE SEQUENCE [LARGE SCALE GENOMIC DNA]</scope>
    <source>
        <strain evidence="5 6">PLHSN227</strain>
    </source>
</reference>
<evidence type="ECO:0000256" key="2">
    <source>
        <dbReference type="SAM" id="Phobius"/>
    </source>
</evidence>
<dbReference type="SUPFAM" id="SSF74653">
    <property type="entry name" value="TolA/TonB C-terminal domain"/>
    <property type="match status" value="1"/>
</dbReference>
<keyword evidence="6" id="KW-1185">Reference proteome</keyword>
<dbReference type="CDD" id="cd07341">
    <property type="entry name" value="M56_BlaR1_MecR1_like"/>
    <property type="match status" value="1"/>
</dbReference>
<dbReference type="Proteomes" id="UP000317169">
    <property type="component" value="Unassembled WGS sequence"/>
</dbReference>
<accession>A0A507ZFX7</accession>
<feature type="transmembrane region" description="Helical" evidence="2">
    <location>
        <begin position="95"/>
        <end position="115"/>
    </location>
</feature>
<dbReference type="RefSeq" id="WP_141422448.1">
    <property type="nucleotide sequence ID" value="NZ_VIAR01000013.1"/>
</dbReference>
<keyword evidence="2" id="KW-0472">Membrane</keyword>
<dbReference type="PANTHER" id="PTHR34978:SF3">
    <property type="entry name" value="SLR0241 PROTEIN"/>
    <property type="match status" value="1"/>
</dbReference>
<comment type="caution">
    <text evidence="5">The sequence shown here is derived from an EMBL/GenBank/DDBJ whole genome shotgun (WGS) entry which is preliminary data.</text>
</comment>
<sequence>MATYLLNFSLFLALFWVLYMAFFRKETFFNHNRVYLILAPIIAALLPFVVIPSLDFMPNNSANWYMQTPIFLTNNTIATTPETVINAESSNTFSYINAVLLFYLVGFLFMFFKLTRKIIRFRKLKTSAKVIKVGRHKIYQLTNSDAAFTFFNSVFIGDSLEGAKQSKILQHELVHKRHKHSFDLLYYEILKVICWFHPVVYSLQNQLRLVHEYTADALVVQEHNKINYTENILNGFFQVKGISFTNQFFNHSLIKKRIIMLHKTKSQKTALLKYLMLLPVLAIMLTYVSCTQETAATKEPMKTEENVVNGDMIFKMQVGDIDNLTQEESATMADKVQEAVDTNIKLIIVLDDGKNQKPITVNANKLGVPPLPPTPPSPNTPPNPTESGVPYSSIDVVPAYQGCDQNQDNESLRKCTSNKISEFVNANFNTNLGKELDLEGVNRVYVRFTIAKDGIIKDVQARAPHPDLQEEAVRVVKSLPKMQPGMQNGKPVNVLYSLPIVFKIN</sequence>
<evidence type="ECO:0000313" key="5">
    <source>
        <dbReference type="EMBL" id="TQD34798.1"/>
    </source>
</evidence>
<dbReference type="OrthoDB" id="1522859at2"/>
<dbReference type="InterPro" id="IPR052173">
    <property type="entry name" value="Beta-lactam_resp_regulator"/>
</dbReference>
<dbReference type="AlphaFoldDB" id="A0A507ZFX7"/>
<dbReference type="Pfam" id="PF03544">
    <property type="entry name" value="TonB_C"/>
    <property type="match status" value="1"/>
</dbReference>
<feature type="compositionally biased region" description="Pro residues" evidence="1">
    <location>
        <begin position="369"/>
        <end position="384"/>
    </location>
</feature>
<dbReference type="InterPro" id="IPR008756">
    <property type="entry name" value="Peptidase_M56"/>
</dbReference>
<dbReference type="PANTHER" id="PTHR34978">
    <property type="entry name" value="POSSIBLE SENSOR-TRANSDUCER PROTEIN BLAR"/>
    <property type="match status" value="1"/>
</dbReference>
<keyword evidence="2" id="KW-0812">Transmembrane</keyword>
<keyword evidence="2" id="KW-1133">Transmembrane helix</keyword>
<evidence type="ECO:0000259" key="3">
    <source>
        <dbReference type="Pfam" id="PF03544"/>
    </source>
</evidence>
<dbReference type="Pfam" id="PF05569">
    <property type="entry name" value="Peptidase_M56"/>
    <property type="match status" value="1"/>
</dbReference>
<dbReference type="Gene3D" id="3.30.1150.10">
    <property type="match status" value="1"/>
</dbReference>
<dbReference type="InterPro" id="IPR037682">
    <property type="entry name" value="TonB_C"/>
</dbReference>
<feature type="transmembrane region" description="Helical" evidence="2">
    <location>
        <begin position="270"/>
        <end position="288"/>
    </location>
</feature>
<dbReference type="EMBL" id="VIAR01000013">
    <property type="protein sequence ID" value="TQD34798.1"/>
    <property type="molecule type" value="Genomic_DNA"/>
</dbReference>
<feature type="region of interest" description="Disordered" evidence="1">
    <location>
        <begin position="360"/>
        <end position="390"/>
    </location>
</feature>
<feature type="domain" description="Peptidase M56" evidence="4">
    <location>
        <begin position="14"/>
        <end position="261"/>
    </location>
</feature>
<feature type="transmembrane region" description="Helical" evidence="2">
    <location>
        <begin position="6"/>
        <end position="22"/>
    </location>
</feature>
<name>A0A507ZFX7_9FLAO</name>